<dbReference type="EMBL" id="NBII01000002">
    <property type="protein sequence ID" value="PAV21682.1"/>
    <property type="molecule type" value="Genomic_DNA"/>
</dbReference>
<feature type="region of interest" description="Disordered" evidence="7">
    <location>
        <begin position="93"/>
        <end position="167"/>
    </location>
</feature>
<accession>A0A286UQ37</accession>
<dbReference type="FunCoup" id="A0A286UQ37">
    <property type="interactions" value="660"/>
</dbReference>
<dbReference type="Pfam" id="PF00400">
    <property type="entry name" value="WD40"/>
    <property type="match status" value="1"/>
</dbReference>
<dbReference type="SUPFAM" id="SSF50978">
    <property type="entry name" value="WD40 repeat-like"/>
    <property type="match status" value="1"/>
</dbReference>
<gene>
    <name evidence="8" type="ORF">PNOK_0163900</name>
</gene>
<comment type="caution">
    <text evidence="8">The sequence shown here is derived from an EMBL/GenBank/DDBJ whole genome shotgun (WGS) entry which is preliminary data.</text>
</comment>
<feature type="region of interest" description="Disordered" evidence="7">
    <location>
        <begin position="1"/>
        <end position="56"/>
    </location>
</feature>
<evidence type="ECO:0000313" key="8">
    <source>
        <dbReference type="EMBL" id="PAV21682.1"/>
    </source>
</evidence>
<proteinExistence type="inferred from homology"/>
<keyword evidence="5" id="KW-0539">Nucleus</keyword>
<dbReference type="PANTHER" id="PTHR18359">
    <property type="entry name" value="WD-REPEAT PROTEIN-RELATED"/>
    <property type="match status" value="1"/>
</dbReference>
<keyword evidence="4" id="KW-0677">Repeat</keyword>
<evidence type="ECO:0000256" key="4">
    <source>
        <dbReference type="ARBA" id="ARBA00022737"/>
    </source>
</evidence>
<dbReference type="InterPro" id="IPR015943">
    <property type="entry name" value="WD40/YVTN_repeat-like_dom_sf"/>
</dbReference>
<sequence length="601" mass="66030">MVKHPRKKQRLENEKTAQPLGSARPEDIEAEKDDEERRLESLLFGTDYQPSGKGKGREAGLIIVSEGEDGADINAGNELEQLQDSDLFVMDEIEPGFSNALESQSNEENTDEDVDEDGENTQDINMESENDDKANEASTSTAPLQSILNRNRTAKKPAWTDPDDSTLNVSLTGTKRLRKLRDMPGEDLIGGPQYESRLRREFERINPAPDWATKARKKLHSGEDTRKIRREAEENVDDLLNRTDGVLSSARSSTLEKGIIGISRLRDANQSARAEGEIKALAFHPSPRVPVLMTASSDRRVRLFNVDGHTNPHIQTLHIPELPVTNACFHPSGSSILLTGPRPFFYTFDLQSGALTRSPRGLWGSASSNVGKGKLADMGMERSVFDPSGSILAVAGRRGYVHLVDWRAGGAQVVGSVKMNTGVQALWWNTHAGLDREPELFTLGSDAEVYVWDVGERRCIRRWKDDGGYGSTVLSGSSGGRYLSIGSKSGLVNIYGEDASTSSSSSTPKVLKTLQNLTTSISTLRFNHDSQLLAVASNVKKDALRLVHLPSLTAFSNWPTSSTPLGHVTAVDFSPRCEYIAVGNNRGRALLYQLPHYIQAH</sequence>
<name>A0A286UQ37_9AGAM</name>
<dbReference type="InterPro" id="IPR001680">
    <property type="entry name" value="WD40_rpt"/>
</dbReference>
<protein>
    <submittedName>
        <fullName evidence="8">WD40 domain containing protein</fullName>
    </submittedName>
</protein>
<evidence type="ECO:0000256" key="3">
    <source>
        <dbReference type="ARBA" id="ARBA00022574"/>
    </source>
</evidence>
<keyword evidence="9" id="KW-1185">Reference proteome</keyword>
<evidence type="ECO:0000256" key="2">
    <source>
        <dbReference type="ARBA" id="ARBA00022552"/>
    </source>
</evidence>
<organism evidence="8 9">
    <name type="scientific">Pyrrhoderma noxium</name>
    <dbReference type="NCBI Taxonomy" id="2282107"/>
    <lineage>
        <taxon>Eukaryota</taxon>
        <taxon>Fungi</taxon>
        <taxon>Dikarya</taxon>
        <taxon>Basidiomycota</taxon>
        <taxon>Agaricomycotina</taxon>
        <taxon>Agaricomycetes</taxon>
        <taxon>Hymenochaetales</taxon>
        <taxon>Hymenochaetaceae</taxon>
        <taxon>Pyrrhoderma</taxon>
    </lineage>
</organism>
<dbReference type="InParanoid" id="A0A286UQ37"/>
<dbReference type="OrthoDB" id="1935146at2759"/>
<keyword evidence="3" id="KW-0853">WD repeat</keyword>
<dbReference type="PANTHER" id="PTHR18359:SF0">
    <property type="entry name" value="U3 SMALL NUCLEOLAR RNA-ASSOCIATED PROTEIN 18 HOMOLOG"/>
    <property type="match status" value="1"/>
</dbReference>
<dbReference type="GO" id="GO:0034388">
    <property type="term" value="C:Pwp2p-containing subcomplex of 90S preribosome"/>
    <property type="evidence" value="ECO:0007669"/>
    <property type="project" value="TreeGrafter"/>
</dbReference>
<comment type="similarity">
    <text evidence="6">Belongs to the WD repeat UTP18 family.</text>
</comment>
<evidence type="ECO:0000256" key="7">
    <source>
        <dbReference type="SAM" id="MobiDB-lite"/>
    </source>
</evidence>
<dbReference type="SMART" id="SM00320">
    <property type="entry name" value="WD40"/>
    <property type="match status" value="6"/>
</dbReference>
<dbReference type="GO" id="GO:0006364">
    <property type="term" value="P:rRNA processing"/>
    <property type="evidence" value="ECO:0007669"/>
    <property type="project" value="UniProtKB-KW"/>
</dbReference>
<feature type="compositionally biased region" description="Acidic residues" evidence="7">
    <location>
        <begin position="108"/>
        <end position="130"/>
    </location>
</feature>
<evidence type="ECO:0000256" key="6">
    <source>
        <dbReference type="ARBA" id="ARBA00025767"/>
    </source>
</evidence>
<dbReference type="Gene3D" id="2.130.10.10">
    <property type="entry name" value="YVTN repeat-like/Quinoprotein amine dehydrogenase"/>
    <property type="match status" value="1"/>
</dbReference>
<evidence type="ECO:0000256" key="1">
    <source>
        <dbReference type="ARBA" id="ARBA00004604"/>
    </source>
</evidence>
<keyword evidence="2" id="KW-0698">rRNA processing</keyword>
<dbReference type="Proteomes" id="UP000217199">
    <property type="component" value="Unassembled WGS sequence"/>
</dbReference>
<feature type="compositionally biased region" description="Polar residues" evidence="7">
    <location>
        <begin position="136"/>
        <end position="151"/>
    </location>
</feature>
<reference evidence="8 9" key="1">
    <citation type="journal article" date="2017" name="Mol. Ecol.">
        <title>Comparative and population genomic landscape of Phellinus noxius: A hypervariable fungus causing root rot in trees.</title>
        <authorList>
            <person name="Chung C.L."/>
            <person name="Lee T.J."/>
            <person name="Akiba M."/>
            <person name="Lee H.H."/>
            <person name="Kuo T.H."/>
            <person name="Liu D."/>
            <person name="Ke H.M."/>
            <person name="Yokoi T."/>
            <person name="Roa M.B."/>
            <person name="Lu M.J."/>
            <person name="Chang Y.Y."/>
            <person name="Ann P.J."/>
            <person name="Tsai J.N."/>
            <person name="Chen C.Y."/>
            <person name="Tzean S.S."/>
            <person name="Ota Y."/>
            <person name="Hattori T."/>
            <person name="Sahashi N."/>
            <person name="Liou R.F."/>
            <person name="Kikuchi T."/>
            <person name="Tsai I.J."/>
        </authorList>
    </citation>
    <scope>NUCLEOTIDE SEQUENCE [LARGE SCALE GENOMIC DNA]</scope>
    <source>
        <strain evidence="8 9">FFPRI411160</strain>
    </source>
</reference>
<evidence type="ECO:0000313" key="9">
    <source>
        <dbReference type="Proteomes" id="UP000217199"/>
    </source>
</evidence>
<dbReference type="InterPro" id="IPR045161">
    <property type="entry name" value="Utp18"/>
</dbReference>
<dbReference type="InterPro" id="IPR036322">
    <property type="entry name" value="WD40_repeat_dom_sf"/>
</dbReference>
<evidence type="ECO:0000256" key="5">
    <source>
        <dbReference type="ARBA" id="ARBA00023242"/>
    </source>
</evidence>
<dbReference type="GO" id="GO:0032040">
    <property type="term" value="C:small-subunit processome"/>
    <property type="evidence" value="ECO:0007669"/>
    <property type="project" value="TreeGrafter"/>
</dbReference>
<dbReference type="STRING" id="2282107.A0A286UQ37"/>
<dbReference type="AlphaFoldDB" id="A0A286UQ37"/>
<comment type="subcellular location">
    <subcellularLocation>
        <location evidence="1">Nucleus</location>
        <location evidence="1">Nucleolus</location>
    </subcellularLocation>
</comment>